<evidence type="ECO:0000259" key="1">
    <source>
        <dbReference type="Pfam" id="PF01610"/>
    </source>
</evidence>
<evidence type="ECO:0000313" key="2">
    <source>
        <dbReference type="EMBL" id="EQD56893.1"/>
    </source>
</evidence>
<reference evidence="3" key="2">
    <citation type="journal article" date="2014" name="ISME J.">
        <title>Microbial stratification in low pH oxic and suboxic macroscopic growths along an acid mine drainage.</title>
        <authorList>
            <person name="Mendez-Garcia C."/>
            <person name="Mesa V."/>
            <person name="Sprenger R.R."/>
            <person name="Richter M."/>
            <person name="Diez M.S."/>
            <person name="Solano J."/>
            <person name="Bargiela R."/>
            <person name="Golyshina O.V."/>
            <person name="Manteca A."/>
            <person name="Ramos J.L."/>
            <person name="Gallego J.R."/>
            <person name="Llorente I."/>
            <person name="Martins Dos Santos V.A."/>
            <person name="Jensen O.N."/>
            <person name="Pelaez A.I."/>
            <person name="Sanchez J."/>
            <person name="Ferrer M."/>
        </authorList>
    </citation>
    <scope>NUCLEOTIDE SEQUENCE</scope>
</reference>
<dbReference type="Pfam" id="PF01610">
    <property type="entry name" value="DDE_Tnp_ISL3"/>
    <property type="match status" value="1"/>
</dbReference>
<dbReference type="EMBL" id="AUZY01005846">
    <property type="protein sequence ID" value="EQD56893.1"/>
    <property type="molecule type" value="Genomic_DNA"/>
</dbReference>
<sequence>MLAHRENLSLDGKAALKQLLAANKRLNTAYLLKERFGQLWDYRREGWARRFFDQWRQSLRWQRLTPFEKFAGLIERHWDGIAAYCRPENKVSLGFVEGLNNKIRVIQRRAYDLRDEEYLRLKVLTCMLPEL</sequence>
<dbReference type="EMBL" id="AUZX01004565">
    <property type="protein sequence ID" value="EQD70458.1"/>
    <property type="molecule type" value="Genomic_DNA"/>
</dbReference>
<name>T1BPF6_9ZZZZ</name>
<dbReference type="PANTHER" id="PTHR33498">
    <property type="entry name" value="TRANSPOSASE FOR INSERTION SEQUENCE ELEMENT IS1557"/>
    <property type="match status" value="1"/>
</dbReference>
<protein>
    <submittedName>
        <fullName evidence="3">ISBma1, transposase</fullName>
    </submittedName>
</protein>
<evidence type="ECO:0000313" key="3">
    <source>
        <dbReference type="EMBL" id="EQD70458.1"/>
    </source>
</evidence>
<dbReference type="InterPro" id="IPR002560">
    <property type="entry name" value="Transposase_DDE"/>
</dbReference>
<reference evidence="3" key="1">
    <citation type="submission" date="2013-08" db="EMBL/GenBank/DDBJ databases">
        <authorList>
            <person name="Mendez C."/>
            <person name="Richter M."/>
            <person name="Ferrer M."/>
            <person name="Sanchez J."/>
        </authorList>
    </citation>
    <scope>NUCLEOTIDE SEQUENCE</scope>
</reference>
<organism evidence="3">
    <name type="scientific">mine drainage metagenome</name>
    <dbReference type="NCBI Taxonomy" id="410659"/>
    <lineage>
        <taxon>unclassified sequences</taxon>
        <taxon>metagenomes</taxon>
        <taxon>ecological metagenomes</taxon>
    </lineage>
</organism>
<gene>
    <name evidence="3" type="ORF">B1A_06280</name>
    <name evidence="2" type="ORF">B1B_08904</name>
</gene>
<dbReference type="PANTHER" id="PTHR33498:SF1">
    <property type="entry name" value="TRANSPOSASE FOR INSERTION SEQUENCE ELEMENT IS1557"/>
    <property type="match status" value="1"/>
</dbReference>
<comment type="caution">
    <text evidence="3">The sequence shown here is derived from an EMBL/GenBank/DDBJ whole genome shotgun (WGS) entry which is preliminary data.</text>
</comment>
<proteinExistence type="predicted"/>
<dbReference type="InterPro" id="IPR047951">
    <property type="entry name" value="Transpos_ISL3"/>
</dbReference>
<dbReference type="AlphaFoldDB" id="T1BPF6"/>
<feature type="domain" description="Transposase IS204/IS1001/IS1096/IS1165 DDE" evidence="1">
    <location>
        <begin position="2"/>
        <end position="122"/>
    </location>
</feature>
<accession>T1BPF6</accession>